<dbReference type="InterPro" id="IPR005886">
    <property type="entry name" value="UDP_G4E"/>
</dbReference>
<feature type="domain" description="NAD-dependent epimerase/dehydratase" evidence="11">
    <location>
        <begin position="20"/>
        <end position="268"/>
    </location>
</feature>
<protein>
    <recommendedName>
        <fullName evidence="6 10">UDP-glucose 4-epimerase</fullName>
        <ecNumber evidence="5 10">5.1.3.2</ecNumber>
    </recommendedName>
</protein>
<dbReference type="EC" id="5.1.3.2" evidence="5 10"/>
<dbReference type="Gene3D" id="3.90.25.10">
    <property type="entry name" value="UDP-galactose 4-epimerase, domain 1"/>
    <property type="match status" value="1"/>
</dbReference>
<dbReference type="GO" id="GO:0003978">
    <property type="term" value="F:UDP-glucose 4-epimerase activity"/>
    <property type="evidence" value="ECO:0007669"/>
    <property type="project" value="UniProtKB-UniRule"/>
</dbReference>
<keyword evidence="8 10" id="KW-0413">Isomerase</keyword>
<dbReference type="PANTHER" id="PTHR43725">
    <property type="entry name" value="UDP-GLUCOSE 4-EPIMERASE"/>
    <property type="match status" value="1"/>
</dbReference>
<evidence type="ECO:0000256" key="2">
    <source>
        <dbReference type="ARBA" id="ARBA00001911"/>
    </source>
</evidence>
<reference evidence="12 13" key="1">
    <citation type="submission" date="2020-08" db="EMBL/GenBank/DDBJ databases">
        <title>Genomic Encyclopedia of Type Strains, Phase IV (KMG-IV): sequencing the most valuable type-strain genomes for metagenomic binning, comparative biology and taxonomic classification.</title>
        <authorList>
            <person name="Goeker M."/>
        </authorList>
    </citation>
    <scope>NUCLEOTIDE SEQUENCE [LARGE SCALE GENOMIC DNA]</scope>
    <source>
        <strain evidence="12 13">DSM 28570</strain>
    </source>
</reference>
<dbReference type="PANTHER" id="PTHR43725:SF53">
    <property type="entry name" value="UDP-ARABINOSE 4-EPIMERASE 1"/>
    <property type="match status" value="1"/>
</dbReference>
<dbReference type="AlphaFoldDB" id="A0A840ULN2"/>
<comment type="caution">
    <text evidence="12">The sequence shown here is derived from an EMBL/GenBank/DDBJ whole genome shotgun (WGS) entry which is preliminary data.</text>
</comment>
<evidence type="ECO:0000313" key="13">
    <source>
        <dbReference type="Proteomes" id="UP000539642"/>
    </source>
</evidence>
<dbReference type="RefSeq" id="WP_183348779.1">
    <property type="nucleotide sequence ID" value="NZ_JACHEO010000003.1"/>
</dbReference>
<accession>A0A840ULN2</accession>
<comment type="subunit">
    <text evidence="10">Homodimer.</text>
</comment>
<evidence type="ECO:0000256" key="5">
    <source>
        <dbReference type="ARBA" id="ARBA00013189"/>
    </source>
</evidence>
<comment type="pathway">
    <text evidence="3 10">Carbohydrate metabolism; galactose metabolism.</text>
</comment>
<proteinExistence type="inferred from homology"/>
<dbReference type="SUPFAM" id="SSF51735">
    <property type="entry name" value="NAD(P)-binding Rossmann-fold domains"/>
    <property type="match status" value="1"/>
</dbReference>
<dbReference type="UniPathway" id="UPA00214"/>
<evidence type="ECO:0000256" key="8">
    <source>
        <dbReference type="ARBA" id="ARBA00023235"/>
    </source>
</evidence>
<dbReference type="Pfam" id="PF01370">
    <property type="entry name" value="Epimerase"/>
    <property type="match status" value="1"/>
</dbReference>
<dbReference type="InterPro" id="IPR001509">
    <property type="entry name" value="Epimerase_deHydtase"/>
</dbReference>
<dbReference type="GO" id="GO:0033499">
    <property type="term" value="P:galactose catabolic process via UDP-galactose, Leloir pathway"/>
    <property type="evidence" value="ECO:0007669"/>
    <property type="project" value="TreeGrafter"/>
</dbReference>
<dbReference type="CDD" id="cd05247">
    <property type="entry name" value="UDP_G4E_1_SDR_e"/>
    <property type="match status" value="1"/>
</dbReference>
<comment type="cofactor">
    <cofactor evidence="2 10">
        <name>NAD(+)</name>
        <dbReference type="ChEBI" id="CHEBI:57540"/>
    </cofactor>
</comment>
<evidence type="ECO:0000256" key="10">
    <source>
        <dbReference type="RuleBase" id="RU366046"/>
    </source>
</evidence>
<dbReference type="NCBIfam" id="TIGR01179">
    <property type="entry name" value="galE"/>
    <property type="match status" value="1"/>
</dbReference>
<evidence type="ECO:0000256" key="3">
    <source>
        <dbReference type="ARBA" id="ARBA00004947"/>
    </source>
</evidence>
<dbReference type="EMBL" id="JACHEO010000003">
    <property type="protein sequence ID" value="MBB5347217.1"/>
    <property type="molecule type" value="Genomic_DNA"/>
</dbReference>
<evidence type="ECO:0000313" key="12">
    <source>
        <dbReference type="EMBL" id="MBB5347217.1"/>
    </source>
</evidence>
<comment type="similarity">
    <text evidence="4 10">Belongs to the NAD(P)-dependent epimerase/dehydratase family.</text>
</comment>
<gene>
    <name evidence="12" type="ORF">HNQ81_000930</name>
</gene>
<name>A0A840ULN2_9BACT</name>
<evidence type="ECO:0000256" key="4">
    <source>
        <dbReference type="ARBA" id="ARBA00007637"/>
    </source>
</evidence>
<dbReference type="InterPro" id="IPR036291">
    <property type="entry name" value="NAD(P)-bd_dom_sf"/>
</dbReference>
<comment type="catalytic activity">
    <reaction evidence="1 10">
        <text>UDP-alpha-D-glucose = UDP-alpha-D-galactose</text>
        <dbReference type="Rhea" id="RHEA:22168"/>
        <dbReference type="ChEBI" id="CHEBI:58885"/>
        <dbReference type="ChEBI" id="CHEBI:66914"/>
        <dbReference type="EC" id="5.1.3.2"/>
    </reaction>
</comment>
<evidence type="ECO:0000256" key="6">
    <source>
        <dbReference type="ARBA" id="ARBA00018569"/>
    </source>
</evidence>
<evidence type="ECO:0000256" key="9">
    <source>
        <dbReference type="ARBA" id="ARBA00023277"/>
    </source>
</evidence>
<dbReference type="Gene3D" id="3.40.50.720">
    <property type="entry name" value="NAD(P)-binding Rossmann-like Domain"/>
    <property type="match status" value="1"/>
</dbReference>
<evidence type="ECO:0000256" key="7">
    <source>
        <dbReference type="ARBA" id="ARBA00023027"/>
    </source>
</evidence>
<evidence type="ECO:0000259" key="11">
    <source>
        <dbReference type="Pfam" id="PF01370"/>
    </source>
</evidence>
<sequence length="340" mass="36676">MTVSARNQAPEGEKIVVENVLVTGGAGYIGSHTCKELASNGLVPVSLDNLVYGHREFVQWGPFVQGDIADGRLLDALFAEHRFAAVIHFAAFAYVGESVQDPGKYYRNNVAGTISLLEAMRRGGCSDIIFSSTCATYGMPDADLIGEETRQEPINPYGRGKLMVETILRDYQAAYGIRHGILRYFNAAGADPDGAIGERHDPETHLVPLAIRAALGQAGPLTIFGSDYPTPDGTAIRDYIHVTDLADAHVRALTHLRRERASVVCNLGTGRGSSVQEVIETVAAIAGREVPVLRGARRPGDPPRLVSANGRAREVLGWVPQRSAIATIVADAWNWHSREG</sequence>
<keyword evidence="9 10" id="KW-0119">Carbohydrate metabolism</keyword>
<organism evidence="12 13">
    <name type="scientific">Desulfoprunum benzoelyticum</name>
    <dbReference type="NCBI Taxonomy" id="1506996"/>
    <lineage>
        <taxon>Bacteria</taxon>
        <taxon>Pseudomonadati</taxon>
        <taxon>Thermodesulfobacteriota</taxon>
        <taxon>Desulfobulbia</taxon>
        <taxon>Desulfobulbales</taxon>
        <taxon>Desulfobulbaceae</taxon>
        <taxon>Desulfoprunum</taxon>
    </lineage>
</organism>
<dbReference type="Proteomes" id="UP000539642">
    <property type="component" value="Unassembled WGS sequence"/>
</dbReference>
<keyword evidence="13" id="KW-1185">Reference proteome</keyword>
<keyword evidence="7 10" id="KW-0520">NAD</keyword>
<evidence type="ECO:0000256" key="1">
    <source>
        <dbReference type="ARBA" id="ARBA00000083"/>
    </source>
</evidence>